<reference evidence="1 2" key="1">
    <citation type="journal article" date="2020" name="Front. Microbiol.">
        <title>Genetic Organization of the aprX-lipA2 Operon Affects the Proteolytic Potential of Pseudomonas Species in Milk.</title>
        <authorList>
            <person name="Maier C."/>
            <person name="Huptas C."/>
            <person name="von Neubeck M."/>
            <person name="Scherer S."/>
            <person name="Wenning M."/>
            <person name="Lucking G."/>
        </authorList>
    </citation>
    <scope>NUCLEOTIDE SEQUENCE [LARGE SCALE GENOMIC DNA]</scope>
    <source>
        <strain evidence="1 2">G4779</strain>
    </source>
</reference>
<gene>
    <name evidence="1" type="ORF">HBO33_24935</name>
</gene>
<evidence type="ECO:0000313" key="1">
    <source>
        <dbReference type="EMBL" id="NNA98413.1"/>
    </source>
</evidence>
<organism evidence="1 2">
    <name type="scientific">Pseudomonas gessardii</name>
    <dbReference type="NCBI Taxonomy" id="78544"/>
    <lineage>
        <taxon>Bacteria</taxon>
        <taxon>Pseudomonadati</taxon>
        <taxon>Pseudomonadota</taxon>
        <taxon>Gammaproteobacteria</taxon>
        <taxon>Pseudomonadales</taxon>
        <taxon>Pseudomonadaceae</taxon>
        <taxon>Pseudomonas</taxon>
    </lineage>
</organism>
<protein>
    <submittedName>
        <fullName evidence="1">Adhesin</fullName>
    </submittedName>
</protein>
<dbReference type="Pfam" id="PF04449">
    <property type="entry name" value="Fimbrial_CS1"/>
    <property type="match status" value="1"/>
</dbReference>
<accession>A0A7Y1MU58</accession>
<dbReference type="OrthoDB" id="6631372at2"/>
<dbReference type="EMBL" id="JAAQYP010000056">
    <property type="protein sequence ID" value="NNA98413.1"/>
    <property type="molecule type" value="Genomic_DNA"/>
</dbReference>
<dbReference type="RefSeq" id="WP_130898210.1">
    <property type="nucleotide sequence ID" value="NZ_CBCRYT010000011.1"/>
</dbReference>
<evidence type="ECO:0000313" key="2">
    <source>
        <dbReference type="Proteomes" id="UP000542111"/>
    </source>
</evidence>
<dbReference type="GO" id="GO:0009289">
    <property type="term" value="C:pilus"/>
    <property type="evidence" value="ECO:0007669"/>
    <property type="project" value="InterPro"/>
</dbReference>
<dbReference type="GeneID" id="70103865"/>
<name>A0A7Y1MU58_9PSED</name>
<dbReference type="Gene3D" id="2.60.40.2040">
    <property type="entry name" value="CFA/I fimbrial subunit E, pilin domain"/>
    <property type="match status" value="1"/>
</dbReference>
<dbReference type="InterPro" id="IPR007540">
    <property type="entry name" value="Fimbrial_CS1-type"/>
</dbReference>
<dbReference type="AlphaFoldDB" id="A0A7Y1MU58"/>
<comment type="caution">
    <text evidence="1">The sequence shown here is derived from an EMBL/GenBank/DDBJ whole genome shotgun (WGS) entry which is preliminary data.</text>
</comment>
<sequence length="175" mass="19295">MNREKAHAARYRSGKLSKFILGTLLLLGAALLSAQALAIREEQVFDVSVTIPTADFYVLPINSQFLEREQEMAWNLVTRTLKPLREHFDVKNSAGGIVARLGQLPTLSNGRRQILLNVSFNGQWLDLADSLVVPADEARAGKRVLLEIAAVEPPDGYVPGDYFGSVHLIFDALLP</sequence>
<proteinExistence type="predicted"/>
<dbReference type="Proteomes" id="UP000542111">
    <property type="component" value="Unassembled WGS sequence"/>
</dbReference>